<evidence type="ECO:0000313" key="2">
    <source>
        <dbReference type="Proteomes" id="UP000720189"/>
    </source>
</evidence>
<dbReference type="RefSeq" id="XP_046045866.1">
    <property type="nucleotide sequence ID" value="XM_046190509.1"/>
</dbReference>
<sequence>MFFDRSPHTSYLWLGGIITGAHKDFLRSTSSLLGLNRIGLHAAAWTGTLLSFIQEPVSPIHHDATSISRADDCRLMFLTQELRREFPPMYPYPPLGETDIRGADLGVQLHAHCPAKHDLQFLSVAWNYVGGRKDIQTTGSVPVLSQDYIVDSSQAEDEAYEVDASTLQSTASRNSHGSITIQGSLWSYLPL</sequence>
<reference evidence="1" key="1">
    <citation type="journal article" date="2021" name="Nat. Commun.">
        <title>Genetic determinants of endophytism in the Arabidopsis root mycobiome.</title>
        <authorList>
            <person name="Mesny F."/>
            <person name="Miyauchi S."/>
            <person name="Thiergart T."/>
            <person name="Pickel B."/>
            <person name="Atanasova L."/>
            <person name="Karlsson M."/>
            <person name="Huettel B."/>
            <person name="Barry K.W."/>
            <person name="Haridas S."/>
            <person name="Chen C."/>
            <person name="Bauer D."/>
            <person name="Andreopoulos W."/>
            <person name="Pangilinan J."/>
            <person name="LaButti K."/>
            <person name="Riley R."/>
            <person name="Lipzen A."/>
            <person name="Clum A."/>
            <person name="Drula E."/>
            <person name="Henrissat B."/>
            <person name="Kohler A."/>
            <person name="Grigoriev I.V."/>
            <person name="Martin F.M."/>
            <person name="Hacquard S."/>
        </authorList>
    </citation>
    <scope>NUCLEOTIDE SEQUENCE</scope>
    <source>
        <strain evidence="1">MPI-CAGE-AT-0023</strain>
    </source>
</reference>
<dbReference type="EMBL" id="JAGMUX010000014">
    <property type="protein sequence ID" value="KAH7240072.1"/>
    <property type="molecule type" value="Genomic_DNA"/>
</dbReference>
<dbReference type="AlphaFoldDB" id="A0A9P9JWD5"/>
<evidence type="ECO:0000313" key="1">
    <source>
        <dbReference type="EMBL" id="KAH7240072.1"/>
    </source>
</evidence>
<keyword evidence="2" id="KW-1185">Reference proteome</keyword>
<dbReference type="OrthoDB" id="3549294at2759"/>
<proteinExistence type="predicted"/>
<protein>
    <submittedName>
        <fullName evidence="1">Uncharacterized protein</fullName>
    </submittedName>
</protein>
<organism evidence="1 2">
    <name type="scientific">Fusarium redolens</name>
    <dbReference type="NCBI Taxonomy" id="48865"/>
    <lineage>
        <taxon>Eukaryota</taxon>
        <taxon>Fungi</taxon>
        <taxon>Dikarya</taxon>
        <taxon>Ascomycota</taxon>
        <taxon>Pezizomycotina</taxon>
        <taxon>Sordariomycetes</taxon>
        <taxon>Hypocreomycetidae</taxon>
        <taxon>Hypocreales</taxon>
        <taxon>Nectriaceae</taxon>
        <taxon>Fusarium</taxon>
        <taxon>Fusarium redolens species complex</taxon>
    </lineage>
</organism>
<name>A0A9P9JWD5_FUSRE</name>
<accession>A0A9P9JWD5</accession>
<gene>
    <name evidence="1" type="ORF">BKA55DRAFT_542667</name>
</gene>
<comment type="caution">
    <text evidence="1">The sequence shown here is derived from an EMBL/GenBank/DDBJ whole genome shotgun (WGS) entry which is preliminary data.</text>
</comment>
<dbReference type="Proteomes" id="UP000720189">
    <property type="component" value="Unassembled WGS sequence"/>
</dbReference>
<dbReference type="GeneID" id="70220463"/>